<keyword evidence="1" id="KW-0812">Transmembrane</keyword>
<dbReference type="AlphaFoldDB" id="A0A2T3AHL4"/>
<keyword evidence="1" id="KW-1133">Transmembrane helix</keyword>
<feature type="transmembrane region" description="Helical" evidence="1">
    <location>
        <begin position="114"/>
        <end position="132"/>
    </location>
</feature>
<sequence>MADPAQRSNLLLRRVAAVAVGILFYSAASPFTPVSWFSQADFVTYLDGPRLVDRVLSPVLVMGAAILHWYIASVAAPLPLTITVPNPGAEVRIRNGQAQMPQNEIIIGLWLPNYFWPGMALEAALLWALRYGPKVVGVWMERTSIAGLIFGVWVIGWNAMPWYRKEQAWALIKDYVIRLIFMEMVDAAFGGGRNRRRRRM</sequence>
<dbReference type="Proteomes" id="UP000241462">
    <property type="component" value="Unassembled WGS sequence"/>
</dbReference>
<feature type="transmembrane region" description="Helical" evidence="1">
    <location>
        <begin position="15"/>
        <end position="39"/>
    </location>
</feature>
<evidence type="ECO:0000313" key="2">
    <source>
        <dbReference type="EMBL" id="PSR97781.1"/>
    </source>
</evidence>
<feature type="transmembrane region" description="Helical" evidence="1">
    <location>
        <begin position="144"/>
        <end position="163"/>
    </location>
</feature>
<gene>
    <name evidence="2" type="ORF">BD289DRAFT_361942</name>
</gene>
<evidence type="ECO:0000256" key="1">
    <source>
        <dbReference type="SAM" id="Phobius"/>
    </source>
</evidence>
<keyword evidence="3" id="KW-1185">Reference proteome</keyword>
<reference evidence="2 3" key="1">
    <citation type="journal article" date="2018" name="Mycol. Prog.">
        <title>Coniella lustricola, a new species from submerged detritus.</title>
        <authorList>
            <person name="Raudabaugh D.B."/>
            <person name="Iturriaga T."/>
            <person name="Carver A."/>
            <person name="Mondo S."/>
            <person name="Pangilinan J."/>
            <person name="Lipzen A."/>
            <person name="He G."/>
            <person name="Amirebrahimi M."/>
            <person name="Grigoriev I.V."/>
            <person name="Miller A.N."/>
        </authorList>
    </citation>
    <scope>NUCLEOTIDE SEQUENCE [LARGE SCALE GENOMIC DNA]</scope>
    <source>
        <strain evidence="2 3">B22-T-1</strain>
    </source>
</reference>
<name>A0A2T3AHL4_9PEZI</name>
<keyword evidence="1" id="KW-0472">Membrane</keyword>
<accession>A0A2T3AHL4</accession>
<dbReference type="InParanoid" id="A0A2T3AHL4"/>
<protein>
    <submittedName>
        <fullName evidence="2">Uncharacterized protein</fullName>
    </submittedName>
</protein>
<proteinExistence type="predicted"/>
<dbReference type="EMBL" id="KZ678388">
    <property type="protein sequence ID" value="PSR97781.1"/>
    <property type="molecule type" value="Genomic_DNA"/>
</dbReference>
<organism evidence="2 3">
    <name type="scientific">Coniella lustricola</name>
    <dbReference type="NCBI Taxonomy" id="2025994"/>
    <lineage>
        <taxon>Eukaryota</taxon>
        <taxon>Fungi</taxon>
        <taxon>Dikarya</taxon>
        <taxon>Ascomycota</taxon>
        <taxon>Pezizomycotina</taxon>
        <taxon>Sordariomycetes</taxon>
        <taxon>Sordariomycetidae</taxon>
        <taxon>Diaporthales</taxon>
        <taxon>Schizoparmaceae</taxon>
        <taxon>Coniella</taxon>
    </lineage>
</organism>
<evidence type="ECO:0000313" key="3">
    <source>
        <dbReference type="Proteomes" id="UP000241462"/>
    </source>
</evidence>
<dbReference type="OrthoDB" id="5227396at2759"/>